<dbReference type="AlphaFoldDB" id="A0A6F8YA32"/>
<feature type="region of interest" description="Disordered" evidence="1">
    <location>
        <begin position="30"/>
        <end position="63"/>
    </location>
</feature>
<sequence>MARKWAIGAAALACAGTAVAWGLQGTAGADTGTPAQETPAATAGKPAAPPQATTRPTVNNPPVLSGKRMVTIVRSRAFEAGLSMDNGWLTEADDDSGRQRFVATPVGRGQYLIKSYGRFTDDPATREATCWQVYHPQSTEPLQVMGAPCDARDTQQRFTITTRPDGTYAISHSSAYLQHSARWGLILEELGDAPLLDTYRLTDIGTAPRD</sequence>
<evidence type="ECO:0000256" key="2">
    <source>
        <dbReference type="SAM" id="SignalP"/>
    </source>
</evidence>
<dbReference type="RefSeq" id="WP_232074471.1">
    <property type="nucleotide sequence ID" value="NZ_AP022871.1"/>
</dbReference>
<organism evidence="3 4">
    <name type="scientific">Phytohabitans suffuscus</name>
    <dbReference type="NCBI Taxonomy" id="624315"/>
    <lineage>
        <taxon>Bacteria</taxon>
        <taxon>Bacillati</taxon>
        <taxon>Actinomycetota</taxon>
        <taxon>Actinomycetes</taxon>
        <taxon>Micromonosporales</taxon>
        <taxon>Micromonosporaceae</taxon>
    </lineage>
</organism>
<dbReference type="EMBL" id="AP022871">
    <property type="protein sequence ID" value="BCB82972.1"/>
    <property type="molecule type" value="Genomic_DNA"/>
</dbReference>
<proteinExistence type="predicted"/>
<keyword evidence="4" id="KW-1185">Reference proteome</keyword>
<reference evidence="3 4" key="2">
    <citation type="submission" date="2020-03" db="EMBL/GenBank/DDBJ databases">
        <authorList>
            <person name="Ichikawa N."/>
            <person name="Kimura A."/>
            <person name="Kitahashi Y."/>
            <person name="Uohara A."/>
        </authorList>
    </citation>
    <scope>NUCLEOTIDE SEQUENCE [LARGE SCALE GENOMIC DNA]</scope>
    <source>
        <strain evidence="3 4">NBRC 105367</strain>
    </source>
</reference>
<feature type="compositionally biased region" description="Low complexity" evidence="1">
    <location>
        <begin position="38"/>
        <end position="57"/>
    </location>
</feature>
<evidence type="ECO:0000256" key="1">
    <source>
        <dbReference type="SAM" id="MobiDB-lite"/>
    </source>
</evidence>
<dbReference type="KEGG" id="psuu:Psuf_002850"/>
<protein>
    <recommendedName>
        <fullName evidence="5">Ricin B lectin domain-containing protein</fullName>
    </recommendedName>
</protein>
<keyword evidence="2" id="KW-0732">Signal</keyword>
<evidence type="ECO:0000313" key="4">
    <source>
        <dbReference type="Proteomes" id="UP000503011"/>
    </source>
</evidence>
<accession>A0A6F8YA32</accession>
<feature type="signal peptide" evidence="2">
    <location>
        <begin position="1"/>
        <end position="20"/>
    </location>
</feature>
<evidence type="ECO:0008006" key="5">
    <source>
        <dbReference type="Google" id="ProtNLM"/>
    </source>
</evidence>
<dbReference type="Proteomes" id="UP000503011">
    <property type="component" value="Chromosome"/>
</dbReference>
<name>A0A6F8YA32_9ACTN</name>
<gene>
    <name evidence="3" type="ORF">Psuf_002850</name>
</gene>
<reference evidence="3 4" key="1">
    <citation type="submission" date="2020-03" db="EMBL/GenBank/DDBJ databases">
        <title>Whole genome shotgun sequence of Phytohabitans suffuscus NBRC 105367.</title>
        <authorList>
            <person name="Komaki H."/>
            <person name="Tamura T."/>
        </authorList>
    </citation>
    <scope>NUCLEOTIDE SEQUENCE [LARGE SCALE GENOMIC DNA]</scope>
    <source>
        <strain evidence="3 4">NBRC 105367</strain>
    </source>
</reference>
<dbReference type="CDD" id="cd00161">
    <property type="entry name" value="beta-trefoil_Ricin-like"/>
    <property type="match status" value="1"/>
</dbReference>
<feature type="chain" id="PRO_5038599588" description="Ricin B lectin domain-containing protein" evidence="2">
    <location>
        <begin position="21"/>
        <end position="210"/>
    </location>
</feature>
<evidence type="ECO:0000313" key="3">
    <source>
        <dbReference type="EMBL" id="BCB82972.1"/>
    </source>
</evidence>